<dbReference type="RefSeq" id="WP_189528968.1">
    <property type="nucleotide sequence ID" value="NZ_BMSG01000053.1"/>
</dbReference>
<reference evidence="1 2" key="1">
    <citation type="submission" date="2024-09" db="EMBL/GenBank/DDBJ databases">
        <title>The Natural Products Discovery Center: Release of the First 8490 Sequenced Strains for Exploring Actinobacteria Biosynthetic Diversity.</title>
        <authorList>
            <person name="Kalkreuter E."/>
            <person name="Kautsar S.A."/>
            <person name="Yang D."/>
            <person name="Bader C.D."/>
            <person name="Teijaro C.N."/>
            <person name="Fluegel L."/>
            <person name="Davis C.M."/>
            <person name="Simpson J.R."/>
            <person name="Lauterbach L."/>
            <person name="Steele A.D."/>
            <person name="Gui C."/>
            <person name="Meng S."/>
            <person name="Li G."/>
            <person name="Viehrig K."/>
            <person name="Ye F."/>
            <person name="Su P."/>
            <person name="Kiefer A.F."/>
            <person name="Nichols A."/>
            <person name="Cepeda A.J."/>
            <person name="Yan W."/>
            <person name="Fan B."/>
            <person name="Jiang Y."/>
            <person name="Adhikari A."/>
            <person name="Zheng C.-J."/>
            <person name="Schuster L."/>
            <person name="Cowan T.M."/>
            <person name="Smanski M.J."/>
            <person name="Chevrette M.G."/>
            <person name="De Carvalho L.P.S."/>
            <person name="Shen B."/>
        </authorList>
    </citation>
    <scope>NUCLEOTIDE SEQUENCE [LARGE SCALE GENOMIC DNA]</scope>
    <source>
        <strain evidence="1 2">NPDC058546</strain>
    </source>
</reference>
<keyword evidence="2" id="KW-1185">Reference proteome</keyword>
<evidence type="ECO:0000313" key="2">
    <source>
        <dbReference type="Proteomes" id="UP001598251"/>
    </source>
</evidence>
<sequence length="79" mass="8641">MLQTVGDPVALVRDRIGRDLDVGVRVRGGAAACPNIAVGCWWMALLSADHRYGQQHDIALLDHAFYFEYSIDQTGGGRP</sequence>
<protein>
    <submittedName>
        <fullName evidence="1">Uncharacterized protein</fullName>
    </submittedName>
</protein>
<comment type="caution">
    <text evidence="1">The sequence shown here is derived from an EMBL/GenBank/DDBJ whole genome shotgun (WGS) entry which is preliminary data.</text>
</comment>
<organism evidence="1 2">
    <name type="scientific">Streptomyces sindenensis</name>
    <dbReference type="NCBI Taxonomy" id="67363"/>
    <lineage>
        <taxon>Bacteria</taxon>
        <taxon>Bacillati</taxon>
        <taxon>Actinomycetota</taxon>
        <taxon>Actinomycetes</taxon>
        <taxon>Kitasatosporales</taxon>
        <taxon>Streptomycetaceae</taxon>
        <taxon>Streptomyces</taxon>
    </lineage>
</organism>
<name>A0ABW6EML2_9ACTN</name>
<proteinExistence type="predicted"/>
<accession>A0ABW6EML2</accession>
<dbReference type="EMBL" id="JBHXOF010000019">
    <property type="protein sequence ID" value="MFD4216277.1"/>
    <property type="molecule type" value="Genomic_DNA"/>
</dbReference>
<evidence type="ECO:0000313" key="1">
    <source>
        <dbReference type="EMBL" id="MFD4216277.1"/>
    </source>
</evidence>
<dbReference type="Proteomes" id="UP001598251">
    <property type="component" value="Unassembled WGS sequence"/>
</dbReference>
<gene>
    <name evidence="1" type="ORF">ACFWSS_25750</name>
</gene>